<dbReference type="SMART" id="SM00062">
    <property type="entry name" value="PBPb"/>
    <property type="match status" value="1"/>
</dbReference>
<evidence type="ECO:0000259" key="4">
    <source>
        <dbReference type="SMART" id="SM00062"/>
    </source>
</evidence>
<evidence type="ECO:0000256" key="3">
    <source>
        <dbReference type="SAM" id="SignalP"/>
    </source>
</evidence>
<accession>A0A9E2KNY7</accession>
<comment type="caution">
    <text evidence="5">The sequence shown here is derived from an EMBL/GenBank/DDBJ whole genome shotgun (WGS) entry which is preliminary data.</text>
</comment>
<evidence type="ECO:0000313" key="6">
    <source>
        <dbReference type="Proteomes" id="UP000824150"/>
    </source>
</evidence>
<feature type="domain" description="Solute-binding protein family 3/N-terminal" evidence="4">
    <location>
        <begin position="41"/>
        <end position="279"/>
    </location>
</feature>
<dbReference type="EMBL" id="JAHLFG010000057">
    <property type="protein sequence ID" value="MBU3826860.1"/>
    <property type="molecule type" value="Genomic_DNA"/>
</dbReference>
<sequence>MNFAKLTKNFGALALAGVFAACTTTAAFAAGEIDEIKDRGYLKVGVKNDVVGFSFQDPLSGEYKGYEDTLAQMIADSLGVDVEFTAVTAATRGELVDSGDLDIAIATFTITPERVKHWDFSTPYYTDYVSVLVENSSNIKTLADLKDKKVGVSSGSTSAMALTKAMIEAGIIDGAGFNEKTFDPATWTQGISFQQYDNYPTISTALSAGEVQAFCVDKSILNIYQTKNRSFVTDARFSPQDYGTCTKKGSELSAYVDNLIKTWKADGTLAKLIEENNLN</sequence>
<proteinExistence type="inferred from homology"/>
<evidence type="ECO:0000256" key="1">
    <source>
        <dbReference type="ARBA" id="ARBA00010333"/>
    </source>
</evidence>
<dbReference type="Gene3D" id="3.40.190.10">
    <property type="entry name" value="Periplasmic binding protein-like II"/>
    <property type="match status" value="2"/>
</dbReference>
<gene>
    <name evidence="5" type="ORF">IAA31_05160</name>
</gene>
<name>A0A9E2KNY7_9GAMM</name>
<reference evidence="5" key="2">
    <citation type="submission" date="2021-04" db="EMBL/GenBank/DDBJ databases">
        <authorList>
            <person name="Gilroy R."/>
        </authorList>
    </citation>
    <scope>NUCLEOTIDE SEQUENCE</scope>
    <source>
        <strain evidence="5">687</strain>
    </source>
</reference>
<dbReference type="PROSITE" id="PS51257">
    <property type="entry name" value="PROKAR_LIPOPROTEIN"/>
    <property type="match status" value="1"/>
</dbReference>
<dbReference type="AlphaFoldDB" id="A0A9E2KNY7"/>
<dbReference type="PANTHER" id="PTHR35936">
    <property type="entry name" value="MEMBRANE-BOUND LYTIC MUREIN TRANSGLYCOSYLASE F"/>
    <property type="match status" value="1"/>
</dbReference>
<evidence type="ECO:0000313" key="5">
    <source>
        <dbReference type="EMBL" id="MBU3826860.1"/>
    </source>
</evidence>
<feature type="signal peptide" evidence="3">
    <location>
        <begin position="1"/>
        <end position="29"/>
    </location>
</feature>
<comment type="similarity">
    <text evidence="1">Belongs to the bacterial solute-binding protein 3 family.</text>
</comment>
<keyword evidence="2 3" id="KW-0732">Signal</keyword>
<dbReference type="SUPFAM" id="SSF53850">
    <property type="entry name" value="Periplasmic binding protein-like II"/>
    <property type="match status" value="1"/>
</dbReference>
<dbReference type="InterPro" id="IPR001638">
    <property type="entry name" value="Solute-binding_3/MltF_N"/>
</dbReference>
<dbReference type="Pfam" id="PF00497">
    <property type="entry name" value="SBP_bac_3"/>
    <property type="match status" value="1"/>
</dbReference>
<organism evidence="5 6">
    <name type="scientific">Candidatus Anaerobiospirillum merdipullorum</name>
    <dbReference type="NCBI Taxonomy" id="2838450"/>
    <lineage>
        <taxon>Bacteria</taxon>
        <taxon>Pseudomonadati</taxon>
        <taxon>Pseudomonadota</taxon>
        <taxon>Gammaproteobacteria</taxon>
        <taxon>Aeromonadales</taxon>
        <taxon>Succinivibrionaceae</taxon>
        <taxon>Anaerobiospirillum</taxon>
    </lineage>
</organism>
<protein>
    <submittedName>
        <fullName evidence="5">Transporter substrate-binding domain-containing protein</fullName>
    </submittedName>
</protein>
<feature type="chain" id="PRO_5039241943" evidence="3">
    <location>
        <begin position="30"/>
        <end position="279"/>
    </location>
</feature>
<dbReference type="PANTHER" id="PTHR35936:SF34">
    <property type="entry name" value="ABC TRANSPORTER EXTRACELLULAR-BINDING PROTEIN YCKB-RELATED"/>
    <property type="match status" value="1"/>
</dbReference>
<reference evidence="5" key="1">
    <citation type="journal article" date="2021" name="PeerJ">
        <title>Extensive microbial diversity within the chicken gut microbiome revealed by metagenomics and culture.</title>
        <authorList>
            <person name="Gilroy R."/>
            <person name="Ravi A."/>
            <person name="Getino M."/>
            <person name="Pursley I."/>
            <person name="Horton D.L."/>
            <person name="Alikhan N.F."/>
            <person name="Baker D."/>
            <person name="Gharbi K."/>
            <person name="Hall N."/>
            <person name="Watson M."/>
            <person name="Adriaenssens E.M."/>
            <person name="Foster-Nyarko E."/>
            <person name="Jarju S."/>
            <person name="Secka A."/>
            <person name="Antonio M."/>
            <person name="Oren A."/>
            <person name="Chaudhuri R.R."/>
            <person name="La Ragione R."/>
            <person name="Hildebrand F."/>
            <person name="Pallen M.J."/>
        </authorList>
    </citation>
    <scope>NUCLEOTIDE SEQUENCE</scope>
    <source>
        <strain evidence="5">687</strain>
    </source>
</reference>
<evidence type="ECO:0000256" key="2">
    <source>
        <dbReference type="ARBA" id="ARBA00022729"/>
    </source>
</evidence>
<dbReference type="Proteomes" id="UP000824150">
    <property type="component" value="Unassembled WGS sequence"/>
</dbReference>